<comment type="caution">
    <text evidence="1">The sequence shown here is derived from an EMBL/GenBank/DDBJ whole genome shotgun (WGS) entry which is preliminary data.</text>
</comment>
<dbReference type="EMBL" id="JBHTJF010000021">
    <property type="protein sequence ID" value="MFD0943032.1"/>
    <property type="molecule type" value="Genomic_DNA"/>
</dbReference>
<name>A0ABW3GW29_9BACL</name>
<dbReference type="Proteomes" id="UP001596976">
    <property type="component" value="Unassembled WGS sequence"/>
</dbReference>
<sequence>MKKPMIRILVSLLILALLAILVITYSLFSNNSEKNNTDFTPSEDFSESSLSSQSIPGSQELEDYLNKVYKAQVLALDAIKGIVYHSNLAKEDKSFLYKKDWNEGMEMHLENFRTSGVRLGRFSIESDDPDINDYINQMYDYGENILRSSEKIKTGMKMNSYSMIKGGIDDFFDYQDTYKESNDTLSILVARYGS</sequence>
<accession>A0ABW3GW29</accession>
<proteinExistence type="predicted"/>
<protein>
    <submittedName>
        <fullName evidence="1">Uncharacterized protein</fullName>
    </submittedName>
</protein>
<evidence type="ECO:0000313" key="1">
    <source>
        <dbReference type="EMBL" id="MFD0943032.1"/>
    </source>
</evidence>
<organism evidence="1 2">
    <name type="scientific">Savagea faecisuis</name>
    <dbReference type="NCBI Taxonomy" id="1274803"/>
    <lineage>
        <taxon>Bacteria</taxon>
        <taxon>Bacillati</taxon>
        <taxon>Bacillota</taxon>
        <taxon>Bacilli</taxon>
        <taxon>Bacillales</taxon>
        <taxon>Caryophanaceae</taxon>
        <taxon>Savagea</taxon>
    </lineage>
</organism>
<keyword evidence="2" id="KW-1185">Reference proteome</keyword>
<dbReference type="RefSeq" id="WP_381010239.1">
    <property type="nucleotide sequence ID" value="NZ_JBHTJF010000021.1"/>
</dbReference>
<reference evidence="2" key="1">
    <citation type="journal article" date="2019" name="Int. J. Syst. Evol. Microbiol.">
        <title>The Global Catalogue of Microorganisms (GCM) 10K type strain sequencing project: providing services to taxonomists for standard genome sequencing and annotation.</title>
        <authorList>
            <consortium name="The Broad Institute Genomics Platform"/>
            <consortium name="The Broad Institute Genome Sequencing Center for Infectious Disease"/>
            <person name="Wu L."/>
            <person name="Ma J."/>
        </authorList>
    </citation>
    <scope>NUCLEOTIDE SEQUENCE [LARGE SCALE GENOMIC DNA]</scope>
    <source>
        <strain evidence="2">CCUG 63563</strain>
    </source>
</reference>
<evidence type="ECO:0000313" key="2">
    <source>
        <dbReference type="Proteomes" id="UP001596976"/>
    </source>
</evidence>
<gene>
    <name evidence="1" type="ORF">ACFQ0V_04530</name>
</gene>